<evidence type="ECO:0000259" key="3">
    <source>
        <dbReference type="Pfam" id="PF00881"/>
    </source>
</evidence>
<sequence length="204" mass="22802">MSETISALQQLTAEVEIFRKPEFPVHPLFLNRWSPRSFSDQKVSDDDLHTILEAAHWAPSSYNDQPWRFIFAKTDEQLAIFRGLLSEFNRMWASSAPVLILVASDKLRENGDPNAPHSFDSGAAWGYLALQAKILGLATHAIGGFDKAEARRLLNIPEQFELHCVVALGYQGGKETLSAGLQEREVPNTRRPLGEVIYEGKVNA</sequence>
<dbReference type="SUPFAM" id="SSF55469">
    <property type="entry name" value="FMN-dependent nitroreductase-like"/>
    <property type="match status" value="1"/>
</dbReference>
<proteinExistence type="inferred from homology"/>
<accession>A0ABX0J0K4</accession>
<feature type="domain" description="Nitroreductase" evidence="3">
    <location>
        <begin position="92"/>
        <end position="170"/>
    </location>
</feature>
<dbReference type="Pfam" id="PF00881">
    <property type="entry name" value="Nitroreductase"/>
    <property type="match status" value="2"/>
</dbReference>
<evidence type="ECO:0000256" key="1">
    <source>
        <dbReference type="ARBA" id="ARBA00007118"/>
    </source>
</evidence>
<dbReference type="InterPro" id="IPR000415">
    <property type="entry name" value="Nitroreductase-like"/>
</dbReference>
<gene>
    <name evidence="4" type="ORF">G9U52_06585</name>
</gene>
<evidence type="ECO:0000313" key="4">
    <source>
        <dbReference type="EMBL" id="NHN29498.1"/>
    </source>
</evidence>
<dbReference type="RefSeq" id="WP_166147514.1">
    <property type="nucleotide sequence ID" value="NZ_JAAOIW010000002.1"/>
</dbReference>
<dbReference type="Proteomes" id="UP001165962">
    <property type="component" value="Unassembled WGS sequence"/>
</dbReference>
<protein>
    <submittedName>
        <fullName evidence="4">Nitroreductase family protein</fullName>
    </submittedName>
</protein>
<organism evidence="4 5">
    <name type="scientific">Paenibacillus agricola</name>
    <dbReference type="NCBI Taxonomy" id="2716264"/>
    <lineage>
        <taxon>Bacteria</taxon>
        <taxon>Bacillati</taxon>
        <taxon>Bacillota</taxon>
        <taxon>Bacilli</taxon>
        <taxon>Bacillales</taxon>
        <taxon>Paenibacillaceae</taxon>
        <taxon>Paenibacillus</taxon>
    </lineage>
</organism>
<dbReference type="InterPro" id="IPR029479">
    <property type="entry name" value="Nitroreductase"/>
</dbReference>
<name>A0ABX0J0K4_9BACL</name>
<evidence type="ECO:0000256" key="2">
    <source>
        <dbReference type="ARBA" id="ARBA00023002"/>
    </source>
</evidence>
<dbReference type="Gene3D" id="3.40.109.10">
    <property type="entry name" value="NADH Oxidase"/>
    <property type="match status" value="1"/>
</dbReference>
<keyword evidence="5" id="KW-1185">Reference proteome</keyword>
<feature type="domain" description="Nitroreductase" evidence="3">
    <location>
        <begin position="31"/>
        <end position="78"/>
    </location>
</feature>
<dbReference type="EMBL" id="JAAOIW010000002">
    <property type="protein sequence ID" value="NHN29498.1"/>
    <property type="molecule type" value="Genomic_DNA"/>
</dbReference>
<dbReference type="PANTHER" id="PTHR43673:SF10">
    <property type="entry name" value="NADH DEHYDROGENASE_NAD(P)H NITROREDUCTASE XCC3605-RELATED"/>
    <property type="match status" value="1"/>
</dbReference>
<comment type="caution">
    <text evidence="4">The sequence shown here is derived from an EMBL/GenBank/DDBJ whole genome shotgun (WGS) entry which is preliminary data.</text>
</comment>
<reference evidence="4" key="1">
    <citation type="submission" date="2020-03" db="EMBL/GenBank/DDBJ databases">
        <title>Draft sequencing of Paenibacilllus sp. S3N08.</title>
        <authorList>
            <person name="Kim D.-U."/>
        </authorList>
    </citation>
    <scope>NUCLEOTIDE SEQUENCE</scope>
    <source>
        <strain evidence="4">S3N08</strain>
    </source>
</reference>
<evidence type="ECO:0000313" key="5">
    <source>
        <dbReference type="Proteomes" id="UP001165962"/>
    </source>
</evidence>
<dbReference type="CDD" id="cd02138">
    <property type="entry name" value="TdsD-like"/>
    <property type="match status" value="1"/>
</dbReference>
<keyword evidence="2" id="KW-0560">Oxidoreductase</keyword>
<dbReference type="PANTHER" id="PTHR43673">
    <property type="entry name" value="NAD(P)H NITROREDUCTASE YDGI-RELATED"/>
    <property type="match status" value="1"/>
</dbReference>
<comment type="similarity">
    <text evidence="1">Belongs to the nitroreductase family.</text>
</comment>